<evidence type="ECO:0000313" key="2">
    <source>
        <dbReference type="Proteomes" id="UP000177167"/>
    </source>
</evidence>
<comment type="caution">
    <text evidence="1">The sequence shown here is derived from an EMBL/GenBank/DDBJ whole genome shotgun (WGS) entry which is preliminary data.</text>
</comment>
<protein>
    <submittedName>
        <fullName evidence="1">Uncharacterized protein</fullName>
    </submittedName>
</protein>
<reference evidence="1 2" key="1">
    <citation type="journal article" date="2016" name="Nat. Commun.">
        <title>Thousands of microbial genomes shed light on interconnected biogeochemical processes in an aquifer system.</title>
        <authorList>
            <person name="Anantharaman K."/>
            <person name="Brown C.T."/>
            <person name="Hug L.A."/>
            <person name="Sharon I."/>
            <person name="Castelle C.J."/>
            <person name="Probst A.J."/>
            <person name="Thomas B.C."/>
            <person name="Singh A."/>
            <person name="Wilkins M.J."/>
            <person name="Karaoz U."/>
            <person name="Brodie E.L."/>
            <person name="Williams K.H."/>
            <person name="Hubbard S.S."/>
            <person name="Banfield J.F."/>
        </authorList>
    </citation>
    <scope>NUCLEOTIDE SEQUENCE [LARGE SCALE GENOMIC DNA]</scope>
</reference>
<proteinExistence type="predicted"/>
<dbReference type="Proteomes" id="UP000177167">
    <property type="component" value="Unassembled WGS sequence"/>
</dbReference>
<gene>
    <name evidence="1" type="ORF">A3J46_05460</name>
</gene>
<accession>A0A1F8FEE5</accession>
<dbReference type="AlphaFoldDB" id="A0A1F8FEE5"/>
<organism evidence="1 2">
    <name type="scientific">Candidatus Yanofskybacteria bacterium RIFCSPHIGHO2_02_FULL_41_11</name>
    <dbReference type="NCBI Taxonomy" id="1802675"/>
    <lineage>
        <taxon>Bacteria</taxon>
        <taxon>Candidatus Yanofskyibacteriota</taxon>
    </lineage>
</organism>
<name>A0A1F8FEE5_9BACT</name>
<evidence type="ECO:0000313" key="1">
    <source>
        <dbReference type="EMBL" id="OGN10626.1"/>
    </source>
</evidence>
<sequence length="398" mass="46829">MHLRLPPPINKAKDNIFKILSPYFLMHKYKGFMPEPEKEEKAVVFFGANFKDLPGADWDKFVEITNKSLDYVRRECSGYKLYYKPHPAETDEFKLVNLGGFEITKDTSIAEFYLWKNGKNIKYTFSTCSGANISAYYMGFNSYVFRDLLKSAIDEETDKGYTEYFKNMPASFFINDLSQKLTENKKTPPEDLFLEKEFGDLFKGDRGRIWFTIGDPNYLVNVLVLASLARKVNSQKKINLIVMKHHRWNVMNPDDLRSYFDEIYFFPRIFYSLRPQKIIRAIKTAYALRTLKLSPEDIIVGVSYTSFTENCLLSYNKRNYKVAILPQATIDFCCSSSVFDDNNFRTRRSVFWWSNFLEPILGLKRTIFFEDNRRIGNFTRFKKSLNDIYDKVYALQAY</sequence>
<dbReference type="EMBL" id="MGJP01000003">
    <property type="protein sequence ID" value="OGN10626.1"/>
    <property type="molecule type" value="Genomic_DNA"/>
</dbReference>